<dbReference type="EMBL" id="MK561360">
    <property type="protein sequence ID" value="QDH81897.1"/>
    <property type="molecule type" value="Genomic_DNA"/>
</dbReference>
<evidence type="ECO:0000256" key="7">
    <source>
        <dbReference type="ARBA" id="ARBA00040480"/>
    </source>
</evidence>
<dbReference type="GO" id="GO:0009507">
    <property type="term" value="C:chloroplast"/>
    <property type="evidence" value="ECO:0007669"/>
    <property type="project" value="UniProtKB-SubCell"/>
</dbReference>
<organism evidence="9">
    <name type="scientific">Rhizochromulina marina</name>
    <dbReference type="NCBI Taxonomy" id="1034831"/>
    <lineage>
        <taxon>Eukaryota</taxon>
        <taxon>Sar</taxon>
        <taxon>Stramenopiles</taxon>
        <taxon>Ochrophyta</taxon>
        <taxon>Dictyochophyceae</taxon>
        <taxon>Rhizochromulinales</taxon>
        <taxon>Rhizochromulina</taxon>
    </lineage>
</organism>
<reference evidence="9" key="1">
    <citation type="submission" date="2019-02" db="EMBL/GenBank/DDBJ databases">
        <title>Dictyochophyceae plastid genomes reveal unusual variability of their organisation.</title>
        <authorList>
            <person name="Han K.Y."/>
            <person name="Maciszewski K."/>
            <person name="Graf L."/>
            <person name="Andersen R.A."/>
            <person name="Karnkowska A."/>
            <person name="Yoon H.S."/>
        </authorList>
    </citation>
    <scope>NUCLEOTIDE SEQUENCE</scope>
</reference>
<dbReference type="GO" id="GO:0016887">
    <property type="term" value="F:ATP hydrolysis activity"/>
    <property type="evidence" value="ECO:0007669"/>
    <property type="project" value="InterPro"/>
</dbReference>
<dbReference type="PANTHER" id="PTHR42960">
    <property type="entry name" value="YCF46 PROTEIN"/>
    <property type="match status" value="1"/>
</dbReference>
<accession>A0A514CQ47</accession>
<dbReference type="GeneID" id="40865515"/>
<evidence type="ECO:0000256" key="5">
    <source>
        <dbReference type="ARBA" id="ARBA00022840"/>
    </source>
</evidence>
<keyword evidence="2 9" id="KW-0150">Chloroplast</keyword>
<dbReference type="SUPFAM" id="SSF52540">
    <property type="entry name" value="P-loop containing nucleoside triphosphate hydrolases"/>
    <property type="match status" value="2"/>
</dbReference>
<name>A0A514CQ47_9STRA</name>
<protein>
    <recommendedName>
        <fullName evidence="7">Uncharacterized AAA domain-containing protein ycf46</fullName>
    </recommendedName>
</protein>
<keyword evidence="3 9" id="KW-0934">Plastid</keyword>
<dbReference type="InterPro" id="IPR052381">
    <property type="entry name" value="AAA_domain_protein"/>
</dbReference>
<dbReference type="InterPro" id="IPR003959">
    <property type="entry name" value="ATPase_AAA_core"/>
</dbReference>
<dbReference type="Gene3D" id="3.40.50.300">
    <property type="entry name" value="P-loop containing nucleotide triphosphate hydrolases"/>
    <property type="match status" value="1"/>
</dbReference>
<proteinExistence type="inferred from homology"/>
<keyword evidence="5" id="KW-0067">ATP-binding</keyword>
<dbReference type="SMART" id="SM00382">
    <property type="entry name" value="AAA"/>
    <property type="match status" value="1"/>
</dbReference>
<dbReference type="InterPro" id="IPR027417">
    <property type="entry name" value="P-loop_NTPase"/>
</dbReference>
<evidence type="ECO:0000256" key="3">
    <source>
        <dbReference type="ARBA" id="ARBA00022640"/>
    </source>
</evidence>
<sequence>MTTFGDEFSLILRARYPLVYIATQEEERVEYTLRQILKNSDNRALYNWDFVDGYTSNPNIKGFATKNPLQALDLIEKMAVQKPAIFILKDFNKFLTDISVTRKIKNIIRTLRLQPKTLVIIANEIEIPTELFNVFTIIEFNLPTPSEIRNELDRLFKCLNQEADVRFLETLTRACQGLTLEKIRQTLSKSLARYNSLNQKTIEVILNEKRQIVAKTQILDFQDVSINLQAIGGLNNLKHWLRIRKQSFSSKAELYGLPAPRGLLLAGVQGTGKSLTAKAIAGEWQLPLLQLDAGRLFDGIVGESERNVRQMIQLVEALSPCILWIDEIDKAFASNTQRTDSGTTNRVMSTLLTWLSEKQSPVFVVATANNFEALPLEVIRRGRFDEIFFVKLPDLKERKQIFSVVLNRYRPATKKLFDISKLSALANGFSGSEIEQVIIEAMHLAFDENREFTEQDILDSLDQMIPLSEIDPERTKEMEEWAKSGRLRIA</sequence>
<gene>
    <name evidence="9" type="primary">ycf46</name>
</gene>
<dbReference type="CDD" id="cd19507">
    <property type="entry name" value="RecA-like_Ycf46-like"/>
    <property type="match status" value="1"/>
</dbReference>
<geneLocation type="chloroplast" evidence="9"/>
<evidence type="ECO:0000256" key="4">
    <source>
        <dbReference type="ARBA" id="ARBA00022741"/>
    </source>
</evidence>
<evidence type="ECO:0000256" key="2">
    <source>
        <dbReference type="ARBA" id="ARBA00022528"/>
    </source>
</evidence>
<dbReference type="InterPro" id="IPR041569">
    <property type="entry name" value="AAA_lid_3"/>
</dbReference>
<dbReference type="RefSeq" id="YP_009675046.1">
    <property type="nucleotide sequence ID" value="NC_043890.1"/>
</dbReference>
<dbReference type="PANTHER" id="PTHR42960:SF1">
    <property type="entry name" value="YCF46 PROTEIN"/>
    <property type="match status" value="1"/>
</dbReference>
<evidence type="ECO:0000256" key="1">
    <source>
        <dbReference type="ARBA" id="ARBA00004229"/>
    </source>
</evidence>
<feature type="domain" description="AAA+ ATPase" evidence="8">
    <location>
        <begin position="259"/>
        <end position="394"/>
    </location>
</feature>
<evidence type="ECO:0000313" key="9">
    <source>
        <dbReference type="EMBL" id="QDH81897.1"/>
    </source>
</evidence>
<dbReference type="Pfam" id="PF17862">
    <property type="entry name" value="AAA_lid_3"/>
    <property type="match status" value="1"/>
</dbReference>
<evidence type="ECO:0000259" key="8">
    <source>
        <dbReference type="SMART" id="SM00382"/>
    </source>
</evidence>
<comment type="subcellular location">
    <subcellularLocation>
        <location evidence="1">Plastid</location>
        <location evidence="1">Chloroplast</location>
    </subcellularLocation>
</comment>
<dbReference type="Pfam" id="PF00004">
    <property type="entry name" value="AAA"/>
    <property type="match status" value="1"/>
</dbReference>
<evidence type="ECO:0000256" key="6">
    <source>
        <dbReference type="ARBA" id="ARBA00038088"/>
    </source>
</evidence>
<dbReference type="GO" id="GO:0005524">
    <property type="term" value="F:ATP binding"/>
    <property type="evidence" value="ECO:0007669"/>
    <property type="project" value="UniProtKB-KW"/>
</dbReference>
<dbReference type="Gene3D" id="1.10.8.60">
    <property type="match status" value="1"/>
</dbReference>
<dbReference type="AlphaFoldDB" id="A0A514CQ47"/>
<keyword evidence="4" id="KW-0547">Nucleotide-binding</keyword>
<comment type="similarity">
    <text evidence="6">Belongs to the AAA ATPase family. Highly divergent.</text>
</comment>
<dbReference type="InterPro" id="IPR003593">
    <property type="entry name" value="AAA+_ATPase"/>
</dbReference>